<dbReference type="GO" id="GO:0016567">
    <property type="term" value="P:protein ubiquitination"/>
    <property type="evidence" value="ECO:0007669"/>
    <property type="project" value="TreeGrafter"/>
</dbReference>
<protein>
    <recommendedName>
        <fullName evidence="6">RING-CH-type domain-containing protein</fullName>
    </recommendedName>
</protein>
<feature type="domain" description="RING-CH-type" evidence="6">
    <location>
        <begin position="65"/>
        <end position="125"/>
    </location>
</feature>
<dbReference type="Pfam" id="PF12428">
    <property type="entry name" value="DUF3675"/>
    <property type="match status" value="1"/>
</dbReference>
<keyword evidence="5" id="KW-0812">Transmembrane</keyword>
<evidence type="ECO:0000256" key="1">
    <source>
        <dbReference type="ARBA" id="ARBA00022723"/>
    </source>
</evidence>
<reference evidence="7 8" key="1">
    <citation type="submission" date="2020-09" db="EMBL/GenBank/DDBJ databases">
        <title>De no assembly of potato wild relative species, Solanum commersonii.</title>
        <authorList>
            <person name="Cho K."/>
        </authorList>
    </citation>
    <scope>NUCLEOTIDE SEQUENCE [LARGE SCALE GENOMIC DNA]</scope>
    <source>
        <strain evidence="7">LZ3.2</strain>
        <tissue evidence="7">Leaf</tissue>
    </source>
</reference>
<evidence type="ECO:0000256" key="5">
    <source>
        <dbReference type="SAM" id="Phobius"/>
    </source>
</evidence>
<dbReference type="Proteomes" id="UP000824120">
    <property type="component" value="Chromosome 1"/>
</dbReference>
<name>A0A9J6B017_SOLCO</name>
<feature type="transmembrane region" description="Helical" evidence="5">
    <location>
        <begin position="191"/>
        <end position="208"/>
    </location>
</feature>
<keyword evidence="2" id="KW-0863">Zinc-finger</keyword>
<keyword evidence="3" id="KW-0862">Zinc</keyword>
<dbReference type="EMBL" id="JACXVP010000001">
    <property type="protein sequence ID" value="KAG5629687.1"/>
    <property type="molecule type" value="Genomic_DNA"/>
</dbReference>
<dbReference type="InterPro" id="IPR011016">
    <property type="entry name" value="Znf_RING-CH"/>
</dbReference>
<evidence type="ECO:0000256" key="4">
    <source>
        <dbReference type="SAM" id="MobiDB-lite"/>
    </source>
</evidence>
<dbReference type="SUPFAM" id="SSF57850">
    <property type="entry name" value="RING/U-box"/>
    <property type="match status" value="1"/>
</dbReference>
<dbReference type="SMART" id="SM00744">
    <property type="entry name" value="RINGv"/>
    <property type="match status" value="1"/>
</dbReference>
<dbReference type="PANTHER" id="PTHR23012:SF210">
    <property type="entry name" value="RING-CH-TYPE DOMAIN-CONTAINING PROTEIN"/>
    <property type="match status" value="1"/>
</dbReference>
<dbReference type="OrthoDB" id="264354at2759"/>
<dbReference type="GO" id="GO:0008270">
    <property type="term" value="F:zinc ion binding"/>
    <property type="evidence" value="ECO:0007669"/>
    <property type="project" value="UniProtKB-KW"/>
</dbReference>
<proteinExistence type="predicted"/>
<dbReference type="InterPro" id="IPR033275">
    <property type="entry name" value="MARCH-like"/>
</dbReference>
<sequence length="301" mass="32906">MGEHLVAKDEDRVRVGNADASSSGEPIENRKKATEVVEGTRASSLKTMKEKELAVEEEEEGNEEVPLIGGAECRICQDEDSLNNLESPCACCGSLKYAHRKCVQHWCNEKGDITCEICHQQYQPGYTAPPRARSEDTIIDIGGGWQISGTPLELHDPRLLAIREAERQLLEAEYDDYNATNASGVTFCRSAALILMAFLLLRHALPVADADGDDEDPSAFFSLFLLRLIGFLLPCYIMVWAISILQQRRQREEAAALATAQFAFVVQSGQPTGVQFAMASATPSVPASTDSSSVPAPMDRV</sequence>
<dbReference type="PANTHER" id="PTHR23012">
    <property type="entry name" value="RING/FYVE/PHD ZINC FINGER DOMAIN-CONTAINING"/>
    <property type="match status" value="1"/>
</dbReference>
<dbReference type="Pfam" id="PF12906">
    <property type="entry name" value="RINGv"/>
    <property type="match status" value="1"/>
</dbReference>
<evidence type="ECO:0000256" key="2">
    <source>
        <dbReference type="ARBA" id="ARBA00022771"/>
    </source>
</evidence>
<dbReference type="PROSITE" id="PS51292">
    <property type="entry name" value="ZF_RING_CH"/>
    <property type="match status" value="1"/>
</dbReference>
<dbReference type="GO" id="GO:0004842">
    <property type="term" value="F:ubiquitin-protein transferase activity"/>
    <property type="evidence" value="ECO:0007669"/>
    <property type="project" value="TreeGrafter"/>
</dbReference>
<dbReference type="InterPro" id="IPR013083">
    <property type="entry name" value="Znf_RING/FYVE/PHD"/>
</dbReference>
<dbReference type="CDD" id="cd16495">
    <property type="entry name" value="RING_CH-C4HC3_MARCH"/>
    <property type="match status" value="1"/>
</dbReference>
<comment type="caution">
    <text evidence="7">The sequence shown here is derived from an EMBL/GenBank/DDBJ whole genome shotgun (WGS) entry which is preliminary data.</text>
</comment>
<feature type="region of interest" description="Disordered" evidence="4">
    <location>
        <begin position="1"/>
        <end position="63"/>
    </location>
</feature>
<dbReference type="FunFam" id="3.30.40.10:FF:000146">
    <property type="entry name" value="RING/FYVE/PHD zinc finger protein"/>
    <property type="match status" value="1"/>
</dbReference>
<keyword evidence="1" id="KW-0479">Metal-binding</keyword>
<keyword evidence="5" id="KW-0472">Membrane</keyword>
<evidence type="ECO:0000256" key="3">
    <source>
        <dbReference type="ARBA" id="ARBA00022833"/>
    </source>
</evidence>
<keyword evidence="5" id="KW-1133">Transmembrane helix</keyword>
<feature type="transmembrane region" description="Helical" evidence="5">
    <location>
        <begin position="220"/>
        <end position="242"/>
    </location>
</feature>
<dbReference type="AlphaFoldDB" id="A0A9J6B017"/>
<evidence type="ECO:0000259" key="6">
    <source>
        <dbReference type="PROSITE" id="PS51292"/>
    </source>
</evidence>
<dbReference type="Gene3D" id="3.30.40.10">
    <property type="entry name" value="Zinc/RING finger domain, C3HC4 (zinc finger)"/>
    <property type="match status" value="1"/>
</dbReference>
<evidence type="ECO:0000313" key="8">
    <source>
        <dbReference type="Proteomes" id="UP000824120"/>
    </source>
</evidence>
<organism evidence="7 8">
    <name type="scientific">Solanum commersonii</name>
    <name type="common">Commerson's wild potato</name>
    <name type="synonym">Commerson's nightshade</name>
    <dbReference type="NCBI Taxonomy" id="4109"/>
    <lineage>
        <taxon>Eukaryota</taxon>
        <taxon>Viridiplantae</taxon>
        <taxon>Streptophyta</taxon>
        <taxon>Embryophyta</taxon>
        <taxon>Tracheophyta</taxon>
        <taxon>Spermatophyta</taxon>
        <taxon>Magnoliopsida</taxon>
        <taxon>eudicotyledons</taxon>
        <taxon>Gunneridae</taxon>
        <taxon>Pentapetalae</taxon>
        <taxon>asterids</taxon>
        <taxon>lamiids</taxon>
        <taxon>Solanales</taxon>
        <taxon>Solanaceae</taxon>
        <taxon>Solanoideae</taxon>
        <taxon>Solaneae</taxon>
        <taxon>Solanum</taxon>
    </lineage>
</organism>
<dbReference type="InterPro" id="IPR022143">
    <property type="entry name" value="DUF3675"/>
</dbReference>
<gene>
    <name evidence="7" type="ORF">H5410_001404</name>
</gene>
<accession>A0A9J6B017</accession>
<feature type="compositionally biased region" description="Basic and acidic residues" evidence="4">
    <location>
        <begin position="1"/>
        <end position="14"/>
    </location>
</feature>
<evidence type="ECO:0000313" key="7">
    <source>
        <dbReference type="EMBL" id="KAG5629687.1"/>
    </source>
</evidence>
<keyword evidence="8" id="KW-1185">Reference proteome</keyword>
<dbReference type="GO" id="GO:0016020">
    <property type="term" value="C:membrane"/>
    <property type="evidence" value="ECO:0007669"/>
    <property type="project" value="TreeGrafter"/>
</dbReference>